<evidence type="ECO:0000313" key="2">
    <source>
        <dbReference type="Proteomes" id="UP000828390"/>
    </source>
</evidence>
<gene>
    <name evidence="1" type="ORF">DPMN_186781</name>
</gene>
<reference evidence="1" key="1">
    <citation type="journal article" date="2019" name="bioRxiv">
        <title>The Genome of the Zebra Mussel, Dreissena polymorpha: A Resource for Invasive Species Research.</title>
        <authorList>
            <person name="McCartney M.A."/>
            <person name="Auch B."/>
            <person name="Kono T."/>
            <person name="Mallez S."/>
            <person name="Zhang Y."/>
            <person name="Obille A."/>
            <person name="Becker A."/>
            <person name="Abrahante J.E."/>
            <person name="Garbe J."/>
            <person name="Badalamenti J.P."/>
            <person name="Herman A."/>
            <person name="Mangelson H."/>
            <person name="Liachko I."/>
            <person name="Sullivan S."/>
            <person name="Sone E.D."/>
            <person name="Koren S."/>
            <person name="Silverstein K.A.T."/>
            <person name="Beckman K.B."/>
            <person name="Gohl D.M."/>
        </authorList>
    </citation>
    <scope>NUCLEOTIDE SEQUENCE</scope>
    <source>
        <strain evidence="1">Duluth1</strain>
        <tissue evidence="1">Whole animal</tissue>
    </source>
</reference>
<proteinExistence type="predicted"/>
<dbReference type="EMBL" id="JAIWYP010000010">
    <property type="protein sequence ID" value="KAH3752169.1"/>
    <property type="molecule type" value="Genomic_DNA"/>
</dbReference>
<comment type="caution">
    <text evidence="1">The sequence shown here is derived from an EMBL/GenBank/DDBJ whole genome shotgun (WGS) entry which is preliminary data.</text>
</comment>
<dbReference type="Proteomes" id="UP000828390">
    <property type="component" value="Unassembled WGS sequence"/>
</dbReference>
<sequence>MFQYNFSRTDYSQLEAELLRLPSELQGSAINSHCGTERLWSQQSLVTTYETYSWKTIKLC</sequence>
<dbReference type="AlphaFoldDB" id="A0A9D4I8G6"/>
<keyword evidence="2" id="KW-1185">Reference proteome</keyword>
<name>A0A9D4I8G6_DREPO</name>
<reference evidence="1" key="2">
    <citation type="submission" date="2020-11" db="EMBL/GenBank/DDBJ databases">
        <authorList>
            <person name="McCartney M.A."/>
            <person name="Auch B."/>
            <person name="Kono T."/>
            <person name="Mallez S."/>
            <person name="Becker A."/>
            <person name="Gohl D.M."/>
            <person name="Silverstein K.A.T."/>
            <person name="Koren S."/>
            <person name="Bechman K.B."/>
            <person name="Herman A."/>
            <person name="Abrahante J.E."/>
            <person name="Garbe J."/>
        </authorList>
    </citation>
    <scope>NUCLEOTIDE SEQUENCE</scope>
    <source>
        <strain evidence="1">Duluth1</strain>
        <tissue evidence="1">Whole animal</tissue>
    </source>
</reference>
<evidence type="ECO:0000313" key="1">
    <source>
        <dbReference type="EMBL" id="KAH3752169.1"/>
    </source>
</evidence>
<accession>A0A9D4I8G6</accession>
<protein>
    <submittedName>
        <fullName evidence="1">Uncharacterized protein</fullName>
    </submittedName>
</protein>
<organism evidence="1 2">
    <name type="scientific">Dreissena polymorpha</name>
    <name type="common">Zebra mussel</name>
    <name type="synonym">Mytilus polymorpha</name>
    <dbReference type="NCBI Taxonomy" id="45954"/>
    <lineage>
        <taxon>Eukaryota</taxon>
        <taxon>Metazoa</taxon>
        <taxon>Spiralia</taxon>
        <taxon>Lophotrochozoa</taxon>
        <taxon>Mollusca</taxon>
        <taxon>Bivalvia</taxon>
        <taxon>Autobranchia</taxon>
        <taxon>Heteroconchia</taxon>
        <taxon>Euheterodonta</taxon>
        <taxon>Imparidentia</taxon>
        <taxon>Neoheterodontei</taxon>
        <taxon>Myida</taxon>
        <taxon>Dreissenoidea</taxon>
        <taxon>Dreissenidae</taxon>
        <taxon>Dreissena</taxon>
    </lineage>
</organism>